<comment type="caution">
    <text evidence="5">The sequence shown here is derived from an EMBL/GenBank/DDBJ whole genome shotgun (WGS) entry which is preliminary data.</text>
</comment>
<organism evidence="5 6">
    <name type="scientific">Actinokineospora spheciospongiae</name>
    <dbReference type="NCBI Taxonomy" id="909613"/>
    <lineage>
        <taxon>Bacteria</taxon>
        <taxon>Bacillati</taxon>
        <taxon>Actinomycetota</taxon>
        <taxon>Actinomycetes</taxon>
        <taxon>Pseudonocardiales</taxon>
        <taxon>Pseudonocardiaceae</taxon>
        <taxon>Actinokineospora</taxon>
    </lineage>
</organism>
<keyword evidence="1" id="KW-0378">Hydrolase</keyword>
<dbReference type="PANTHER" id="PTHR10272">
    <property type="entry name" value="PLATELET-ACTIVATING FACTOR ACETYLHYDROLASE"/>
    <property type="match status" value="1"/>
</dbReference>
<proteinExistence type="predicted"/>
<feature type="signal peptide" evidence="4">
    <location>
        <begin position="1"/>
        <end position="20"/>
    </location>
</feature>
<dbReference type="PATRIC" id="fig|909613.9.peg.4850"/>
<evidence type="ECO:0000256" key="3">
    <source>
        <dbReference type="ARBA" id="ARBA00023098"/>
    </source>
</evidence>
<reference evidence="5 6" key="1">
    <citation type="journal article" date="2014" name="Genome Announc.">
        <title>Draft Genome Sequence of the Antitrypanosomally Active Sponge-Associated Bacterium Actinokineospora sp. Strain EG49.</title>
        <authorList>
            <person name="Harjes J."/>
            <person name="Ryu T."/>
            <person name="Abdelmohsen U.R."/>
            <person name="Moitinho-Silva L."/>
            <person name="Horn H."/>
            <person name="Ravasi T."/>
            <person name="Hentschel U."/>
        </authorList>
    </citation>
    <scope>NUCLEOTIDE SEQUENCE [LARGE SCALE GENOMIC DNA]</scope>
    <source>
        <strain evidence="5 6">EG49</strain>
    </source>
</reference>
<name>W7J161_9PSEU</name>
<evidence type="ECO:0000256" key="2">
    <source>
        <dbReference type="ARBA" id="ARBA00022963"/>
    </source>
</evidence>
<dbReference type="eggNOG" id="COG4188">
    <property type="taxonomic scope" value="Bacteria"/>
</dbReference>
<dbReference type="Pfam" id="PF03403">
    <property type="entry name" value="PAF-AH_p_II"/>
    <property type="match status" value="1"/>
</dbReference>
<dbReference type="PANTHER" id="PTHR10272:SF0">
    <property type="entry name" value="PLATELET-ACTIVATING FACTOR ACETYLHYDROLASE"/>
    <property type="match status" value="1"/>
</dbReference>
<feature type="chain" id="PRO_5004894189" evidence="4">
    <location>
        <begin position="21"/>
        <end position="357"/>
    </location>
</feature>
<dbReference type="Gene3D" id="3.40.50.1820">
    <property type="entry name" value="alpha/beta hydrolase"/>
    <property type="match status" value="1"/>
</dbReference>
<dbReference type="GO" id="GO:0003847">
    <property type="term" value="F:1-alkyl-2-acetylglycerophosphocholine esterase activity"/>
    <property type="evidence" value="ECO:0007669"/>
    <property type="project" value="TreeGrafter"/>
</dbReference>
<dbReference type="InterPro" id="IPR029058">
    <property type="entry name" value="AB_hydrolase_fold"/>
</dbReference>
<keyword evidence="2" id="KW-0442">Lipid degradation</keyword>
<accession>W7J161</accession>
<dbReference type="AlphaFoldDB" id="W7J161"/>
<evidence type="ECO:0000256" key="4">
    <source>
        <dbReference type="SAM" id="SignalP"/>
    </source>
</evidence>
<protein>
    <submittedName>
        <fullName evidence="5">Putative lipase</fullName>
    </submittedName>
</protein>
<dbReference type="SUPFAM" id="SSF53474">
    <property type="entry name" value="alpha/beta-Hydrolases"/>
    <property type="match status" value="1"/>
</dbReference>
<dbReference type="STRING" id="909613.UO65_4852"/>
<dbReference type="EMBL" id="AYXG01000184">
    <property type="protein sequence ID" value="EWC59849.1"/>
    <property type="molecule type" value="Genomic_DNA"/>
</dbReference>
<keyword evidence="3" id="KW-0443">Lipid metabolism</keyword>
<gene>
    <name evidence="5" type="ORF">UO65_4852</name>
</gene>
<keyword evidence="6" id="KW-1185">Reference proteome</keyword>
<evidence type="ECO:0000313" key="5">
    <source>
        <dbReference type="EMBL" id="EWC59849.1"/>
    </source>
</evidence>
<dbReference type="Proteomes" id="UP000019277">
    <property type="component" value="Unassembled WGS sequence"/>
</dbReference>
<evidence type="ECO:0000313" key="6">
    <source>
        <dbReference type="Proteomes" id="UP000019277"/>
    </source>
</evidence>
<sequence>MASLATAAVLAPLVAVPAHASPRLELPRPTGFSAVGRHTEQLVDRTRADPWVPEAGPRRLMVTVFYPAVPGSGRQAAYLGQDEAAALTGYAEFGDELPGPVLASTRVWSREKAVPAPGRHPLVLLSPGYTVHRHTMTGLAEDLASHGYVVAAVDHAYEAVGVRFPAGVLPCAACDLPGRVGPLPVAANRAVDLRFVLDHLRHLPWVDRTRVAAVGHSMGGLATAAVMRLDPRVRAGVNLDGPLLPAEGVGDRPYLLLGTEDEHSPGSTQDPSWAAAWPALTGWKRWLTAAGADHFSFTDLDLLVQQAGLFPDLPLTGARGLELTRAYTRAFLDQHLRGRPRDLLTGPSPANPEIVFH</sequence>
<keyword evidence="4" id="KW-0732">Signal</keyword>
<evidence type="ECO:0000256" key="1">
    <source>
        <dbReference type="ARBA" id="ARBA00022801"/>
    </source>
</evidence>
<dbReference type="GO" id="GO:0016042">
    <property type="term" value="P:lipid catabolic process"/>
    <property type="evidence" value="ECO:0007669"/>
    <property type="project" value="UniProtKB-KW"/>
</dbReference>